<gene>
    <name evidence="8" type="ORF">C7K25_03845</name>
</gene>
<evidence type="ECO:0000256" key="6">
    <source>
        <dbReference type="RuleBase" id="RU004168"/>
    </source>
</evidence>
<dbReference type="InterPro" id="IPR036046">
    <property type="entry name" value="Acylphosphatase-like_dom_sf"/>
</dbReference>
<keyword evidence="9" id="KW-1185">Reference proteome</keyword>
<evidence type="ECO:0000313" key="9">
    <source>
        <dbReference type="Proteomes" id="UP001170379"/>
    </source>
</evidence>
<dbReference type="InterPro" id="IPR017968">
    <property type="entry name" value="Acylphosphatase_CS"/>
</dbReference>
<dbReference type="SUPFAM" id="SSF54975">
    <property type="entry name" value="Acylphosphatase/BLUF domain-like"/>
    <property type="match status" value="1"/>
</dbReference>
<comment type="similarity">
    <text evidence="1 6">Belongs to the acylphosphatase family.</text>
</comment>
<feature type="active site" evidence="5">
    <location>
        <position position="33"/>
    </location>
</feature>
<keyword evidence="5 8" id="KW-0378">Hydrolase</keyword>
<name>A0ABT7C5N3_9MICO</name>
<dbReference type="PANTHER" id="PTHR47268:SF4">
    <property type="entry name" value="ACYLPHOSPHATASE"/>
    <property type="match status" value="1"/>
</dbReference>
<dbReference type="PROSITE" id="PS00151">
    <property type="entry name" value="ACYLPHOSPHATASE_2"/>
    <property type="match status" value="1"/>
</dbReference>
<reference evidence="8" key="1">
    <citation type="submission" date="2018-03" db="EMBL/GenBank/DDBJ databases">
        <authorList>
            <person name="Nunes O.C."/>
            <person name="Lopes A.R."/>
            <person name="Froufe H."/>
            <person name="Munoz-Merida A."/>
            <person name="Barroso C."/>
            <person name="Egas C."/>
        </authorList>
    </citation>
    <scope>NUCLEOTIDE SEQUENCE</scope>
    <source>
        <strain evidence="8">ON4</strain>
    </source>
</reference>
<proteinExistence type="inferred from homology"/>
<evidence type="ECO:0000259" key="7">
    <source>
        <dbReference type="PROSITE" id="PS51160"/>
    </source>
</evidence>
<dbReference type="InterPro" id="IPR020456">
    <property type="entry name" value="Acylphosphatase"/>
</dbReference>
<dbReference type="GO" id="GO:0003998">
    <property type="term" value="F:acylphosphatase activity"/>
    <property type="evidence" value="ECO:0007669"/>
    <property type="project" value="UniProtKB-EC"/>
</dbReference>
<protein>
    <recommendedName>
        <fullName evidence="3 5">acylphosphatase</fullName>
        <ecNumber evidence="2 5">3.6.1.7</ecNumber>
    </recommendedName>
</protein>
<evidence type="ECO:0000256" key="5">
    <source>
        <dbReference type="PROSITE-ProRule" id="PRU00520"/>
    </source>
</evidence>
<dbReference type="PROSITE" id="PS51160">
    <property type="entry name" value="ACYLPHOSPHATASE_3"/>
    <property type="match status" value="1"/>
</dbReference>
<reference evidence="8" key="2">
    <citation type="journal article" date="2022" name="Sci. Rep.">
        <title>In silico prediction of the enzymes involved in the degradation of the herbicide molinate by Gulosibacter molinativorax ON4T.</title>
        <authorList>
            <person name="Lopes A.R."/>
            <person name="Bunin E."/>
            <person name="Viana A.T."/>
            <person name="Froufe H."/>
            <person name="Munoz-Merida A."/>
            <person name="Pinho D."/>
            <person name="Figueiredo J."/>
            <person name="Barroso C."/>
            <person name="Vaz-Moreira I."/>
            <person name="Bellanger X."/>
            <person name="Egas C."/>
            <person name="Nunes O.C."/>
        </authorList>
    </citation>
    <scope>NUCLEOTIDE SEQUENCE</scope>
    <source>
        <strain evidence="8">ON4</strain>
    </source>
</reference>
<dbReference type="Pfam" id="PF00708">
    <property type="entry name" value="Acylphosphatase"/>
    <property type="match status" value="1"/>
</dbReference>
<evidence type="ECO:0000256" key="1">
    <source>
        <dbReference type="ARBA" id="ARBA00005614"/>
    </source>
</evidence>
<evidence type="ECO:0000256" key="4">
    <source>
        <dbReference type="ARBA" id="ARBA00047645"/>
    </source>
</evidence>
<comment type="caution">
    <text evidence="8">The sequence shown here is derived from an EMBL/GenBank/DDBJ whole genome shotgun (WGS) entry which is preliminary data.</text>
</comment>
<dbReference type="RefSeq" id="WP_026936205.1">
    <property type="nucleotide sequence ID" value="NZ_CP028426.1"/>
</dbReference>
<dbReference type="InterPro" id="IPR001792">
    <property type="entry name" value="Acylphosphatase-like_dom"/>
</dbReference>
<feature type="domain" description="Acylphosphatase-like" evidence="7">
    <location>
        <begin position="1"/>
        <end position="90"/>
    </location>
</feature>
<dbReference type="Gene3D" id="3.30.70.100">
    <property type="match status" value="1"/>
</dbReference>
<organism evidence="8 9">
    <name type="scientific">Gulosibacter molinativorax</name>
    <dbReference type="NCBI Taxonomy" id="256821"/>
    <lineage>
        <taxon>Bacteria</taxon>
        <taxon>Bacillati</taxon>
        <taxon>Actinomycetota</taxon>
        <taxon>Actinomycetes</taxon>
        <taxon>Micrococcales</taxon>
        <taxon>Microbacteriaceae</taxon>
        <taxon>Gulosibacter</taxon>
    </lineage>
</organism>
<evidence type="ECO:0000256" key="3">
    <source>
        <dbReference type="ARBA" id="ARBA00015991"/>
    </source>
</evidence>
<evidence type="ECO:0000256" key="2">
    <source>
        <dbReference type="ARBA" id="ARBA00012150"/>
    </source>
</evidence>
<accession>A0ABT7C5N3</accession>
<dbReference type="PANTHER" id="PTHR47268">
    <property type="entry name" value="ACYLPHOSPHATASE"/>
    <property type="match status" value="1"/>
</dbReference>
<dbReference type="EMBL" id="PXVD01000005">
    <property type="protein sequence ID" value="MDJ1370511.1"/>
    <property type="molecule type" value="Genomic_DNA"/>
</dbReference>
<dbReference type="EC" id="3.6.1.7" evidence="2 5"/>
<comment type="catalytic activity">
    <reaction evidence="4 5">
        <text>an acyl phosphate + H2O = a carboxylate + phosphate + H(+)</text>
        <dbReference type="Rhea" id="RHEA:14965"/>
        <dbReference type="ChEBI" id="CHEBI:15377"/>
        <dbReference type="ChEBI" id="CHEBI:15378"/>
        <dbReference type="ChEBI" id="CHEBI:29067"/>
        <dbReference type="ChEBI" id="CHEBI:43474"/>
        <dbReference type="ChEBI" id="CHEBI:59918"/>
        <dbReference type="EC" id="3.6.1.7"/>
    </reaction>
</comment>
<sequence>MHVRITGVVQGVGYRYSCRAAALERGVSGWVRNRPDGSVEAVFRGPRPAVDALLTWCEAGPPAARVTAVEVTDEATAETSSIPGGAFEIR</sequence>
<evidence type="ECO:0000313" key="8">
    <source>
        <dbReference type="EMBL" id="MDJ1370511.1"/>
    </source>
</evidence>
<dbReference type="Proteomes" id="UP001170379">
    <property type="component" value="Unassembled WGS sequence"/>
</dbReference>
<feature type="active site" evidence="5">
    <location>
        <position position="15"/>
    </location>
</feature>